<evidence type="ECO:0000313" key="2">
    <source>
        <dbReference type="Proteomes" id="UP000186026"/>
    </source>
</evidence>
<proteinExistence type="predicted"/>
<sequence>MSFKFSSSIFKNIIKNKSSFFFPLERNFRIEGGFEFKGNVKKSNKEIW</sequence>
<dbReference type="Proteomes" id="UP000186026">
    <property type="component" value="Unassembled WGS sequence"/>
</dbReference>
<name>A0A1N7MEN6_9BACT</name>
<dbReference type="EMBL" id="FTOP01000006">
    <property type="protein sequence ID" value="SIS84441.1"/>
    <property type="molecule type" value="Genomic_DNA"/>
</dbReference>
<gene>
    <name evidence="1" type="ORF">SAMN05421761_10614</name>
</gene>
<organism evidence="1 2">
    <name type="scientific">Belliella pelovolcani</name>
    <dbReference type="NCBI Taxonomy" id="529505"/>
    <lineage>
        <taxon>Bacteria</taxon>
        <taxon>Pseudomonadati</taxon>
        <taxon>Bacteroidota</taxon>
        <taxon>Cytophagia</taxon>
        <taxon>Cytophagales</taxon>
        <taxon>Cyclobacteriaceae</taxon>
        <taxon>Belliella</taxon>
    </lineage>
</organism>
<evidence type="ECO:0000313" key="1">
    <source>
        <dbReference type="EMBL" id="SIS84441.1"/>
    </source>
</evidence>
<reference evidence="2" key="1">
    <citation type="submission" date="2017-01" db="EMBL/GenBank/DDBJ databases">
        <authorList>
            <person name="Varghese N."/>
            <person name="Submissions S."/>
        </authorList>
    </citation>
    <scope>NUCLEOTIDE SEQUENCE [LARGE SCALE GENOMIC DNA]</scope>
    <source>
        <strain evidence="2">DSM 46698</strain>
    </source>
</reference>
<keyword evidence="2" id="KW-1185">Reference proteome</keyword>
<dbReference type="AlphaFoldDB" id="A0A1N7MEN6"/>
<accession>A0A1N7MEN6</accession>
<protein>
    <submittedName>
        <fullName evidence="1">Uncharacterized protein</fullName>
    </submittedName>
</protein>